<dbReference type="KEGG" id="thal:A1OE_1372"/>
<proteinExistence type="predicted"/>
<feature type="transmembrane region" description="Helical" evidence="1">
    <location>
        <begin position="41"/>
        <end position="61"/>
    </location>
</feature>
<reference evidence="2 3" key="1">
    <citation type="journal article" date="2012" name="Proc. Natl. Acad. Sci. U.S.A.">
        <title>Genome streamlining and chemical defense in a coral reef symbiosis.</title>
        <authorList>
            <person name="Kwan J.C."/>
            <person name="Donia M.S."/>
            <person name="Han A.W."/>
            <person name="Hirose E."/>
            <person name="Haygood M.G."/>
            <person name="Schmidt E.W."/>
        </authorList>
    </citation>
    <scope>NUCLEOTIDE SEQUENCE [LARGE SCALE GENOMIC DNA]</scope>
    <source>
        <strain evidence="2 3">L2</strain>
    </source>
</reference>
<evidence type="ECO:0000313" key="2">
    <source>
        <dbReference type="EMBL" id="AFX99543.1"/>
    </source>
</evidence>
<protein>
    <submittedName>
        <fullName evidence="2">Uncharacterized protein</fullName>
    </submittedName>
</protein>
<evidence type="ECO:0000256" key="1">
    <source>
        <dbReference type="SAM" id="Phobius"/>
    </source>
</evidence>
<keyword evidence="1" id="KW-1133">Transmembrane helix</keyword>
<evidence type="ECO:0000313" key="3">
    <source>
        <dbReference type="Proteomes" id="UP000010077"/>
    </source>
</evidence>
<feature type="transmembrane region" description="Helical" evidence="1">
    <location>
        <begin position="12"/>
        <end position="35"/>
    </location>
</feature>
<dbReference type="STRING" id="1193729.A1OE_1372"/>
<dbReference type="EMBL" id="CP003539">
    <property type="protein sequence ID" value="AFX99543.1"/>
    <property type="molecule type" value="Genomic_DNA"/>
</dbReference>
<keyword evidence="3" id="KW-1185">Reference proteome</keyword>
<dbReference type="Proteomes" id="UP000010077">
    <property type="component" value="Chromosome"/>
</dbReference>
<dbReference type="AlphaFoldDB" id="K7Z5Z8"/>
<accession>K7Z5Z8</accession>
<name>K7Z5Z8_9PROT</name>
<organism evidence="2 3">
    <name type="scientific">Candidatus Endolissoclinum faulkneri L2</name>
    <dbReference type="NCBI Taxonomy" id="1193729"/>
    <lineage>
        <taxon>Bacteria</taxon>
        <taxon>Pseudomonadati</taxon>
        <taxon>Pseudomonadota</taxon>
        <taxon>Alphaproteobacteria</taxon>
        <taxon>Rhodospirillales</taxon>
        <taxon>Rhodospirillaceae</taxon>
        <taxon>Candidatus Endolissoclinum</taxon>
    </lineage>
</organism>
<keyword evidence="1" id="KW-0472">Membrane</keyword>
<gene>
    <name evidence="2" type="ORF">A1OE_1372</name>
</gene>
<keyword evidence="1" id="KW-0812">Transmembrane</keyword>
<sequence>MFLSKLLLRLSAIIFLFSAKVGLGNIFISMLYYLLYNLCRVRIILLFIQIIYINIKVAIILDGMCYDIGNNSNLAKLF</sequence>
<dbReference type="HOGENOM" id="CLU_2615402_0_0_5"/>